<comment type="caution">
    <text evidence="1">The sequence shown here is derived from an EMBL/GenBank/DDBJ whole genome shotgun (WGS) entry which is preliminary data.</text>
</comment>
<evidence type="ECO:0000313" key="2">
    <source>
        <dbReference type="Proteomes" id="UP000646579"/>
    </source>
</evidence>
<dbReference type="RefSeq" id="WP_189423522.1">
    <property type="nucleotide sequence ID" value="NZ_BMZE01000001.1"/>
</dbReference>
<gene>
    <name evidence="1" type="ORF">GCM10007989_07280</name>
</gene>
<accession>A0A918RZU8</accession>
<protein>
    <submittedName>
        <fullName evidence="1">Uncharacterized protein</fullName>
    </submittedName>
</protein>
<dbReference type="Proteomes" id="UP000646579">
    <property type="component" value="Unassembled WGS sequence"/>
</dbReference>
<keyword evidence="2" id="KW-1185">Reference proteome</keyword>
<dbReference type="EMBL" id="BMZE01000001">
    <property type="protein sequence ID" value="GHA15071.1"/>
    <property type="molecule type" value="Genomic_DNA"/>
</dbReference>
<organism evidence="1 2">
    <name type="scientific">Devosia pacifica</name>
    <dbReference type="NCBI Taxonomy" id="1335967"/>
    <lineage>
        <taxon>Bacteria</taxon>
        <taxon>Pseudomonadati</taxon>
        <taxon>Pseudomonadota</taxon>
        <taxon>Alphaproteobacteria</taxon>
        <taxon>Hyphomicrobiales</taxon>
        <taxon>Devosiaceae</taxon>
        <taxon>Devosia</taxon>
    </lineage>
</organism>
<dbReference type="AlphaFoldDB" id="A0A918RZU8"/>
<reference evidence="1" key="1">
    <citation type="journal article" date="2014" name="Int. J. Syst. Evol. Microbiol.">
        <title>Complete genome sequence of Corynebacterium casei LMG S-19264T (=DSM 44701T), isolated from a smear-ripened cheese.</title>
        <authorList>
            <consortium name="US DOE Joint Genome Institute (JGI-PGF)"/>
            <person name="Walter F."/>
            <person name="Albersmeier A."/>
            <person name="Kalinowski J."/>
            <person name="Ruckert C."/>
        </authorList>
    </citation>
    <scope>NUCLEOTIDE SEQUENCE</scope>
    <source>
        <strain evidence="1">KCTC 32437</strain>
    </source>
</reference>
<name>A0A918RZU8_9HYPH</name>
<proteinExistence type="predicted"/>
<sequence length="111" mass="12034">MTCEPIVIGATCDDQINYGETVDLLFTYTDENGDPVDLSSATPAIFSSSPDVIKADTEITVADAAAGKVRFLLDRTSALSLRKGRNNRFRLQVIFGADSDDVTPDIYLQVT</sequence>
<evidence type="ECO:0000313" key="1">
    <source>
        <dbReference type="EMBL" id="GHA15071.1"/>
    </source>
</evidence>
<reference evidence="1" key="2">
    <citation type="submission" date="2020-09" db="EMBL/GenBank/DDBJ databases">
        <authorList>
            <person name="Sun Q."/>
            <person name="Kim S."/>
        </authorList>
    </citation>
    <scope>NUCLEOTIDE SEQUENCE</scope>
    <source>
        <strain evidence="1">KCTC 32437</strain>
    </source>
</reference>